<proteinExistence type="predicted"/>
<dbReference type="AlphaFoldDB" id="A0AA86WZY7"/>
<keyword evidence="2" id="KW-1185">Reference proteome</keyword>
<evidence type="ECO:0000313" key="1">
    <source>
        <dbReference type="EMBL" id="CDT79408.1"/>
    </source>
</evidence>
<protein>
    <submittedName>
        <fullName evidence="1">Uncharacterized protein</fullName>
    </submittedName>
</protein>
<dbReference type="Proteomes" id="UP000041625">
    <property type="component" value="Unassembled WGS sequence"/>
</dbReference>
<gene>
    <name evidence="1" type="ORF">VCR31J2_1310745</name>
</gene>
<comment type="caution">
    <text evidence="1">The sequence shown here is derived from an EMBL/GenBank/DDBJ whole genome shotgun (WGS) entry which is preliminary data.</text>
</comment>
<organism evidence="1 2">
    <name type="scientific">Vibrio coralliirubri</name>
    <dbReference type="NCBI Taxonomy" id="1516159"/>
    <lineage>
        <taxon>Bacteria</taxon>
        <taxon>Pseudomonadati</taxon>
        <taxon>Pseudomonadota</taxon>
        <taxon>Gammaproteobacteria</taxon>
        <taxon>Vibrionales</taxon>
        <taxon>Vibrionaceae</taxon>
        <taxon>Vibrio</taxon>
    </lineage>
</organism>
<name>A0AA86WZY7_9VIBR</name>
<dbReference type="EMBL" id="CCKJ01000037">
    <property type="protein sequence ID" value="CDT79408.1"/>
    <property type="molecule type" value="Genomic_DNA"/>
</dbReference>
<reference evidence="1 2" key="1">
    <citation type="submission" date="2014-06" db="EMBL/GenBank/DDBJ databases">
        <authorList>
            <person name="Le Roux F."/>
        </authorList>
    </citation>
    <scope>NUCLEOTIDE SEQUENCE [LARGE SCALE GENOMIC DNA]</scope>
    <source>
        <strain evidence="1 2">J2-31</strain>
    </source>
</reference>
<sequence>MTGTLKIAQLLYGYLVALNKINTFVIYSNVDLIQHLKGLVCFYALIRLLQ</sequence>
<accession>A0AA86WZY7</accession>
<evidence type="ECO:0000313" key="2">
    <source>
        <dbReference type="Proteomes" id="UP000041625"/>
    </source>
</evidence>